<comment type="catalytic activity">
    <reaction evidence="6">
        <text>DNA(n) + a 2'-deoxyribonucleoside 5'-triphosphate = DNA(n+1) + diphosphate</text>
        <dbReference type="Rhea" id="RHEA:22508"/>
        <dbReference type="Rhea" id="RHEA-COMP:17339"/>
        <dbReference type="Rhea" id="RHEA-COMP:17340"/>
        <dbReference type="ChEBI" id="CHEBI:33019"/>
        <dbReference type="ChEBI" id="CHEBI:61560"/>
        <dbReference type="ChEBI" id="CHEBI:173112"/>
        <dbReference type="EC" id="2.7.7.7"/>
    </reaction>
</comment>
<dbReference type="InterPro" id="IPR001098">
    <property type="entry name" value="DNA-dir_DNA_pol_A_palm_dom"/>
</dbReference>
<dbReference type="PANTHER" id="PTHR10133:SF27">
    <property type="entry name" value="DNA POLYMERASE NU"/>
    <property type="match status" value="1"/>
</dbReference>
<dbReference type="GO" id="GO:0003887">
    <property type="term" value="F:DNA-directed DNA polymerase activity"/>
    <property type="evidence" value="ECO:0007669"/>
    <property type="project" value="UniProtKB-EC"/>
</dbReference>
<dbReference type="STRING" id="299255.SAMN02745129_2147"/>
<evidence type="ECO:0000259" key="7">
    <source>
        <dbReference type="SMART" id="SM00482"/>
    </source>
</evidence>
<dbReference type="GO" id="GO:0006261">
    <property type="term" value="P:DNA-templated DNA replication"/>
    <property type="evidence" value="ECO:0007669"/>
    <property type="project" value="InterPro"/>
</dbReference>
<dbReference type="GO" id="GO:0003677">
    <property type="term" value="F:DNA binding"/>
    <property type="evidence" value="ECO:0007669"/>
    <property type="project" value="InterPro"/>
</dbReference>
<comment type="similarity">
    <text evidence="1">Belongs to the DNA polymerase type-A family.</text>
</comment>
<evidence type="ECO:0000256" key="2">
    <source>
        <dbReference type="ARBA" id="ARBA00011541"/>
    </source>
</evidence>
<evidence type="ECO:0000313" key="9">
    <source>
        <dbReference type="Proteomes" id="UP000184268"/>
    </source>
</evidence>
<keyword evidence="9" id="KW-1185">Reference proteome</keyword>
<dbReference type="InterPro" id="IPR002298">
    <property type="entry name" value="DNA_polymerase_A"/>
</dbReference>
<sequence length="741" mass="78868">MRISPHAGLCPGLGLSGGGADGELHLCQAVSALVGAESFELVRSGPAAAGEQEPVFDLLVTAVPEVAANVTVDVWYMDGADVREIPRLSGEKVALQLELAVSAYRHSEGEEPPIGPQTIKRLVGRYSSLESLLASPPGGALGRGVAKLRPFLEQAAGEALSLSGSPDVSTSPAPGSVIGKIGGEASLIGSSIRCHEARGDSEWVGALRGARYLLVQSMSGHVALHTDTSTWFLVAEQLRGAALRAVIEQVRADGAVTLCISSETLSGPLGRDCARLFDYELRTMVYVADSSVRGDQSDAELVEAVVGGSARALEEACLPMSHRRGALIMALGAVRQVYATLREQGTLGFYLNVEKPMTSILAGMTSHGVLVDRGSLKKSELVLQKELAEVTTAFSGAVGREVVLSKPADVAAALFDELKMELSAKGRSTSASALAQLQGDPAVDALLRGRQLQTLLSSTVRKLPGHINGETGRVHAQFRQTTTATGRLSCAEPNLQGTPSKSVDGALIRQAFMPSDGYKLLGMDYSQIELRVLAHLSGEEVLIEAFRAGEDIHQRTGDEIFGGLGLSGSERRRRAKAVNFGIIYGLTAHGLAPDLGVSTDEAEGYIQTYLQRLPRVGEYLSALRQQSAKGYVSTLYGRRIAIPVNTVSRARRERMAQNAPMQGSASDIIKRAMVLSDRYIREQGLDAHMLLQVHDELLFEVDSKSAEVARLGLKSCMENAAQLIVPLLVDDKLGQSWAAVH</sequence>
<evidence type="ECO:0000256" key="3">
    <source>
        <dbReference type="ARBA" id="ARBA00012417"/>
    </source>
</evidence>
<dbReference type="Gene3D" id="1.10.150.20">
    <property type="entry name" value="5' to 3' exonuclease, C-terminal subdomain"/>
    <property type="match status" value="1"/>
</dbReference>
<dbReference type="EMBL" id="FQXG01000003">
    <property type="protein sequence ID" value="SHH50173.1"/>
    <property type="molecule type" value="Genomic_DNA"/>
</dbReference>
<comment type="subunit">
    <text evidence="2">Single-chain monomer with multiple functions.</text>
</comment>
<dbReference type="FunFam" id="1.10.150.20:FF:000002">
    <property type="entry name" value="DNA polymerase I"/>
    <property type="match status" value="1"/>
</dbReference>
<evidence type="ECO:0000256" key="6">
    <source>
        <dbReference type="ARBA" id="ARBA00049244"/>
    </source>
</evidence>
<organism evidence="8 9">
    <name type="scientific">Ferrimonas marina</name>
    <dbReference type="NCBI Taxonomy" id="299255"/>
    <lineage>
        <taxon>Bacteria</taxon>
        <taxon>Pseudomonadati</taxon>
        <taxon>Pseudomonadota</taxon>
        <taxon>Gammaproteobacteria</taxon>
        <taxon>Alteromonadales</taxon>
        <taxon>Ferrimonadaceae</taxon>
        <taxon>Ferrimonas</taxon>
    </lineage>
</organism>
<dbReference type="AlphaFoldDB" id="A0A1M5TII3"/>
<dbReference type="InterPro" id="IPR043502">
    <property type="entry name" value="DNA/RNA_pol_sf"/>
</dbReference>
<accession>A0A1M5TII3</accession>
<dbReference type="EC" id="2.7.7.7" evidence="3"/>
<dbReference type="Gene3D" id="1.20.1060.10">
    <property type="entry name" value="Taq DNA Polymerase, Chain T, domain 4"/>
    <property type="match status" value="1"/>
</dbReference>
<gene>
    <name evidence="8" type="ORF">SAMN02745129_2147</name>
</gene>
<evidence type="ECO:0000256" key="1">
    <source>
        <dbReference type="ARBA" id="ARBA00007705"/>
    </source>
</evidence>
<reference evidence="8 9" key="1">
    <citation type="submission" date="2016-11" db="EMBL/GenBank/DDBJ databases">
        <authorList>
            <person name="Jaros S."/>
            <person name="Januszkiewicz K."/>
            <person name="Wedrychowicz H."/>
        </authorList>
    </citation>
    <scope>NUCLEOTIDE SEQUENCE [LARGE SCALE GENOMIC DNA]</scope>
    <source>
        <strain evidence="8 9">DSM 16917</strain>
    </source>
</reference>
<evidence type="ECO:0000256" key="5">
    <source>
        <dbReference type="ARBA" id="ARBA00022705"/>
    </source>
</evidence>
<dbReference type="PRINTS" id="PR00868">
    <property type="entry name" value="DNAPOLI"/>
</dbReference>
<dbReference type="Proteomes" id="UP000184268">
    <property type="component" value="Unassembled WGS sequence"/>
</dbReference>
<evidence type="ECO:0000256" key="4">
    <source>
        <dbReference type="ARBA" id="ARBA00020311"/>
    </source>
</evidence>
<keyword evidence="5" id="KW-0235">DNA replication</keyword>
<evidence type="ECO:0000313" key="8">
    <source>
        <dbReference type="EMBL" id="SHH50173.1"/>
    </source>
</evidence>
<proteinExistence type="inferred from homology"/>
<dbReference type="GO" id="GO:0006302">
    <property type="term" value="P:double-strand break repair"/>
    <property type="evidence" value="ECO:0007669"/>
    <property type="project" value="TreeGrafter"/>
</dbReference>
<dbReference type="SMART" id="SM00482">
    <property type="entry name" value="POLAc"/>
    <property type="match status" value="1"/>
</dbReference>
<feature type="domain" description="DNA-directed DNA polymerase family A palm" evidence="7">
    <location>
        <begin position="505"/>
        <end position="705"/>
    </location>
</feature>
<protein>
    <recommendedName>
        <fullName evidence="4">DNA polymerase I</fullName>
        <ecNumber evidence="3">2.7.7.7</ecNumber>
    </recommendedName>
</protein>
<dbReference type="PANTHER" id="PTHR10133">
    <property type="entry name" value="DNA POLYMERASE I"/>
    <property type="match status" value="1"/>
</dbReference>
<dbReference type="Pfam" id="PF00476">
    <property type="entry name" value="DNA_pol_A"/>
    <property type="match status" value="1"/>
</dbReference>
<dbReference type="SUPFAM" id="SSF56672">
    <property type="entry name" value="DNA/RNA polymerases"/>
    <property type="match status" value="1"/>
</dbReference>
<dbReference type="Gene3D" id="3.30.70.370">
    <property type="match status" value="1"/>
</dbReference>
<name>A0A1M5TII3_9GAMM</name>